<evidence type="ECO:0000313" key="3">
    <source>
        <dbReference type="Proteomes" id="UP000245207"/>
    </source>
</evidence>
<feature type="compositionally biased region" description="Basic and acidic residues" evidence="1">
    <location>
        <begin position="48"/>
        <end position="63"/>
    </location>
</feature>
<feature type="compositionally biased region" description="Polar residues" evidence="1">
    <location>
        <begin position="1"/>
        <end position="20"/>
    </location>
</feature>
<dbReference type="AlphaFoldDB" id="A0A2U1PGT9"/>
<gene>
    <name evidence="2" type="ORF">CTI12_AA154460</name>
</gene>
<accession>A0A2U1PGT9</accession>
<sequence>MGTELNSLNEDGNSVATSTEENTHPKGTVSLETDSIDINPDANSDPDSNEKKVAIKKSRDQGDRSLSVYQGIKKTLVFHNGRAHDGMHEYLLLDQELLRVGVTQYAPFLEEEWTDDTAIMVPGGEAEDGMLNSDETDAKK</sequence>
<evidence type="ECO:0000256" key="1">
    <source>
        <dbReference type="SAM" id="MobiDB-lite"/>
    </source>
</evidence>
<dbReference type="Proteomes" id="UP000245207">
    <property type="component" value="Unassembled WGS sequence"/>
</dbReference>
<proteinExistence type="predicted"/>
<keyword evidence="3" id="KW-1185">Reference proteome</keyword>
<organism evidence="2 3">
    <name type="scientific">Artemisia annua</name>
    <name type="common">Sweet wormwood</name>
    <dbReference type="NCBI Taxonomy" id="35608"/>
    <lineage>
        <taxon>Eukaryota</taxon>
        <taxon>Viridiplantae</taxon>
        <taxon>Streptophyta</taxon>
        <taxon>Embryophyta</taxon>
        <taxon>Tracheophyta</taxon>
        <taxon>Spermatophyta</taxon>
        <taxon>Magnoliopsida</taxon>
        <taxon>eudicotyledons</taxon>
        <taxon>Gunneridae</taxon>
        <taxon>Pentapetalae</taxon>
        <taxon>asterids</taxon>
        <taxon>campanulids</taxon>
        <taxon>Asterales</taxon>
        <taxon>Asteraceae</taxon>
        <taxon>Asteroideae</taxon>
        <taxon>Anthemideae</taxon>
        <taxon>Artemisiinae</taxon>
        <taxon>Artemisia</taxon>
    </lineage>
</organism>
<reference evidence="2 3" key="1">
    <citation type="journal article" date="2018" name="Mol. Plant">
        <title>The genome of Artemisia annua provides insight into the evolution of Asteraceae family and artemisinin biosynthesis.</title>
        <authorList>
            <person name="Shen Q."/>
            <person name="Zhang L."/>
            <person name="Liao Z."/>
            <person name="Wang S."/>
            <person name="Yan T."/>
            <person name="Shi P."/>
            <person name="Liu M."/>
            <person name="Fu X."/>
            <person name="Pan Q."/>
            <person name="Wang Y."/>
            <person name="Lv Z."/>
            <person name="Lu X."/>
            <person name="Zhang F."/>
            <person name="Jiang W."/>
            <person name="Ma Y."/>
            <person name="Chen M."/>
            <person name="Hao X."/>
            <person name="Li L."/>
            <person name="Tang Y."/>
            <person name="Lv G."/>
            <person name="Zhou Y."/>
            <person name="Sun X."/>
            <person name="Brodelius P.E."/>
            <person name="Rose J.K.C."/>
            <person name="Tang K."/>
        </authorList>
    </citation>
    <scope>NUCLEOTIDE SEQUENCE [LARGE SCALE GENOMIC DNA]</scope>
    <source>
        <strain evidence="3">cv. Huhao1</strain>
        <tissue evidence="2">Leaf</tissue>
    </source>
</reference>
<name>A0A2U1PGT9_ARTAN</name>
<protein>
    <submittedName>
        <fullName evidence="2">NAC domain-containing protein</fullName>
    </submittedName>
</protein>
<comment type="caution">
    <text evidence="2">The sequence shown here is derived from an EMBL/GenBank/DDBJ whole genome shotgun (WGS) entry which is preliminary data.</text>
</comment>
<evidence type="ECO:0000313" key="2">
    <source>
        <dbReference type="EMBL" id="PWA84887.1"/>
    </source>
</evidence>
<feature type="region of interest" description="Disordered" evidence="1">
    <location>
        <begin position="1"/>
        <end position="64"/>
    </location>
</feature>
<dbReference type="EMBL" id="PKPP01001183">
    <property type="protein sequence ID" value="PWA84887.1"/>
    <property type="molecule type" value="Genomic_DNA"/>
</dbReference>